<reference evidence="2 3" key="1">
    <citation type="journal article" date="2016" name="Nat. Commun.">
        <title>Thousands of microbial genomes shed light on interconnected biogeochemical processes in an aquifer system.</title>
        <authorList>
            <person name="Anantharaman K."/>
            <person name="Brown C.T."/>
            <person name="Hug L.A."/>
            <person name="Sharon I."/>
            <person name="Castelle C.J."/>
            <person name="Probst A.J."/>
            <person name="Thomas B.C."/>
            <person name="Singh A."/>
            <person name="Wilkins M.J."/>
            <person name="Karaoz U."/>
            <person name="Brodie E.L."/>
            <person name="Williams K.H."/>
            <person name="Hubbard S.S."/>
            <person name="Banfield J.F."/>
        </authorList>
    </citation>
    <scope>NUCLEOTIDE SEQUENCE [LARGE SCALE GENOMIC DNA]</scope>
</reference>
<sequence>MSKETLQIPDDRIQPVSEDVELQTGYSPAELVEREAALESVETPTERAELLMIWEKQLSARIEEPSGSIIEKSAKRNKIHGRLKGMVIMTMLAGVLSGIPSKSEAGEPGQKGAGIELSVSDRVAMAKLKVDYRLAYEKVLLAEHKVEKSSQETEKAKAEEFTDWNNYSRQLDSNFVGMTAAFDLPSLKENLKKQEMVMKELGIDVAPIRAEVEKEVQEKEAKQATRATGKGSSVKTNAEIAGRNPDIARQTDNYKQAVMKVLKIEDDINKLKEKKSAAKGFKKFGFKMAEETLSINARNARRDLAELEAGLRDNGVDVEALNNEARQKFASSGETK</sequence>
<comment type="caution">
    <text evidence="2">The sequence shown here is derived from an EMBL/GenBank/DDBJ whole genome shotgun (WGS) entry which is preliminary data.</text>
</comment>
<gene>
    <name evidence="2" type="ORF">A3A32_03200</name>
</gene>
<organism evidence="2 3">
    <name type="scientific">Candidatus Wildermuthbacteria bacterium RIFCSPLOWO2_01_FULL_48_35</name>
    <dbReference type="NCBI Taxonomy" id="1802463"/>
    <lineage>
        <taxon>Bacteria</taxon>
        <taxon>Candidatus Wildermuthiibacteriota</taxon>
    </lineage>
</organism>
<evidence type="ECO:0000256" key="1">
    <source>
        <dbReference type="SAM" id="MobiDB-lite"/>
    </source>
</evidence>
<evidence type="ECO:0000313" key="3">
    <source>
        <dbReference type="Proteomes" id="UP000177081"/>
    </source>
</evidence>
<feature type="region of interest" description="Disordered" evidence="1">
    <location>
        <begin position="221"/>
        <end position="241"/>
    </location>
</feature>
<accession>A0A1G2RPR6</accession>
<evidence type="ECO:0000313" key="2">
    <source>
        <dbReference type="EMBL" id="OHA74833.1"/>
    </source>
</evidence>
<dbReference type="Proteomes" id="UP000177081">
    <property type="component" value="Unassembled WGS sequence"/>
</dbReference>
<name>A0A1G2RPR6_9BACT</name>
<dbReference type="AlphaFoldDB" id="A0A1G2RPR6"/>
<protein>
    <submittedName>
        <fullName evidence="2">Uncharacterized protein</fullName>
    </submittedName>
</protein>
<dbReference type="EMBL" id="MHUI01000021">
    <property type="protein sequence ID" value="OHA74833.1"/>
    <property type="molecule type" value="Genomic_DNA"/>
</dbReference>
<proteinExistence type="predicted"/>